<sequence length="104" mass="11419">MVFEEADNAVDKDGNSLTGLPKGMEQVLRERNMLPALETAASKREVGSWTLKQKLNEKAMSRLSMEIQTQSLSLTTNSVQATAACDGLLSVNPTSRLKSRCSRF</sequence>
<reference evidence="2" key="1">
    <citation type="submission" date="2020-05" db="EMBL/GenBank/DDBJ databases">
        <title>Mycena genomes resolve the evolution of fungal bioluminescence.</title>
        <authorList>
            <person name="Tsai I.J."/>
        </authorList>
    </citation>
    <scope>NUCLEOTIDE SEQUENCE</scope>
    <source>
        <strain evidence="2">171206Taipei</strain>
    </source>
</reference>
<evidence type="ECO:0000313" key="3">
    <source>
        <dbReference type="Proteomes" id="UP000636479"/>
    </source>
</evidence>
<gene>
    <name evidence="2" type="ORF">MIND_01263300</name>
</gene>
<feature type="region of interest" description="Disordered" evidence="1">
    <location>
        <begin position="1"/>
        <end position="21"/>
    </location>
</feature>
<evidence type="ECO:0000313" key="2">
    <source>
        <dbReference type="EMBL" id="KAF7291199.1"/>
    </source>
</evidence>
<dbReference type="Proteomes" id="UP000636479">
    <property type="component" value="Unassembled WGS sequence"/>
</dbReference>
<name>A0A8H6S1I2_9AGAR</name>
<accession>A0A8H6S1I2</accession>
<dbReference type="RefSeq" id="XP_037214321.1">
    <property type="nucleotide sequence ID" value="XM_037369115.1"/>
</dbReference>
<protein>
    <submittedName>
        <fullName evidence="2">Uncharacterized protein</fullName>
    </submittedName>
</protein>
<dbReference type="AlphaFoldDB" id="A0A8H6S1I2"/>
<dbReference type="OrthoDB" id="10637523at2759"/>
<comment type="caution">
    <text evidence="2">The sequence shown here is derived from an EMBL/GenBank/DDBJ whole genome shotgun (WGS) entry which is preliminary data.</text>
</comment>
<dbReference type="GeneID" id="59351631"/>
<proteinExistence type="predicted"/>
<dbReference type="EMBL" id="JACAZF010000013">
    <property type="protein sequence ID" value="KAF7291199.1"/>
    <property type="molecule type" value="Genomic_DNA"/>
</dbReference>
<evidence type="ECO:0000256" key="1">
    <source>
        <dbReference type="SAM" id="MobiDB-lite"/>
    </source>
</evidence>
<keyword evidence="3" id="KW-1185">Reference proteome</keyword>
<organism evidence="2 3">
    <name type="scientific">Mycena indigotica</name>
    <dbReference type="NCBI Taxonomy" id="2126181"/>
    <lineage>
        <taxon>Eukaryota</taxon>
        <taxon>Fungi</taxon>
        <taxon>Dikarya</taxon>
        <taxon>Basidiomycota</taxon>
        <taxon>Agaricomycotina</taxon>
        <taxon>Agaricomycetes</taxon>
        <taxon>Agaricomycetidae</taxon>
        <taxon>Agaricales</taxon>
        <taxon>Marasmiineae</taxon>
        <taxon>Mycenaceae</taxon>
        <taxon>Mycena</taxon>
    </lineage>
</organism>